<protein>
    <submittedName>
        <fullName evidence="1">Uncharacterized protein</fullName>
    </submittedName>
</protein>
<accession>A0A448ZJQ4</accession>
<name>A0A448ZJQ4_9STRA</name>
<dbReference type="Proteomes" id="UP000291116">
    <property type="component" value="Unassembled WGS sequence"/>
</dbReference>
<dbReference type="EMBL" id="CAACVS010000428">
    <property type="protein sequence ID" value="VEU42263.1"/>
    <property type="molecule type" value="Genomic_DNA"/>
</dbReference>
<evidence type="ECO:0000313" key="1">
    <source>
        <dbReference type="EMBL" id="VEU42263.1"/>
    </source>
</evidence>
<dbReference type="Gene3D" id="1.25.40.570">
    <property type="match status" value="1"/>
</dbReference>
<sequence length="116" mass="13486">MMELDSYIDRYTGENRLRRLLIIAAAGPRENCNLEQRKRALNLAEQQLRLRDDNVLLYREIFGGGSEARRADPELFEGFPTYDANWANSTESRNNETRFHTIKGPARTLLRALPIY</sequence>
<evidence type="ECO:0000313" key="2">
    <source>
        <dbReference type="Proteomes" id="UP000291116"/>
    </source>
</evidence>
<reference evidence="1 2" key="1">
    <citation type="submission" date="2019-01" db="EMBL/GenBank/DDBJ databases">
        <authorList>
            <person name="Ferrante I. M."/>
        </authorList>
    </citation>
    <scope>NUCLEOTIDE SEQUENCE [LARGE SCALE GENOMIC DNA]</scope>
    <source>
        <strain evidence="1 2">B856</strain>
    </source>
</reference>
<gene>
    <name evidence="1" type="ORF">PSNMU_V1.4_AUG-EV-PASAV3_0092240</name>
</gene>
<dbReference type="AlphaFoldDB" id="A0A448ZJQ4"/>
<dbReference type="OrthoDB" id="422427at2759"/>
<keyword evidence="2" id="KW-1185">Reference proteome</keyword>
<organism evidence="1 2">
    <name type="scientific">Pseudo-nitzschia multistriata</name>
    <dbReference type="NCBI Taxonomy" id="183589"/>
    <lineage>
        <taxon>Eukaryota</taxon>
        <taxon>Sar</taxon>
        <taxon>Stramenopiles</taxon>
        <taxon>Ochrophyta</taxon>
        <taxon>Bacillariophyta</taxon>
        <taxon>Bacillariophyceae</taxon>
        <taxon>Bacillariophycidae</taxon>
        <taxon>Bacillariales</taxon>
        <taxon>Bacillariaceae</taxon>
        <taxon>Pseudo-nitzschia</taxon>
    </lineage>
</organism>
<proteinExistence type="predicted"/>